<dbReference type="OrthoDB" id="23692at2"/>
<keyword evidence="5" id="KW-1185">Reference proteome</keyword>
<accession>A0A5C5RBS7</accession>
<dbReference type="PANTHER" id="PTHR45138">
    <property type="entry name" value="REGULATORY COMPONENTS OF SENSORY TRANSDUCTION SYSTEM"/>
    <property type="match status" value="1"/>
</dbReference>
<dbReference type="PROSITE" id="PS50887">
    <property type="entry name" value="GGDEF"/>
    <property type="match status" value="1"/>
</dbReference>
<feature type="domain" description="GGDEF" evidence="3">
    <location>
        <begin position="241"/>
        <end position="369"/>
    </location>
</feature>
<dbReference type="InterPro" id="IPR050469">
    <property type="entry name" value="Diguanylate_Cyclase"/>
</dbReference>
<feature type="region of interest" description="Disordered" evidence="1">
    <location>
        <begin position="373"/>
        <end position="397"/>
    </location>
</feature>
<evidence type="ECO:0000259" key="3">
    <source>
        <dbReference type="PROSITE" id="PS50887"/>
    </source>
</evidence>
<dbReference type="RefSeq" id="WP_146560352.1">
    <property type="nucleotide sequence ID" value="NZ_VIGW01000003.1"/>
</dbReference>
<dbReference type="SUPFAM" id="SSF55073">
    <property type="entry name" value="Nucleotide cyclase"/>
    <property type="match status" value="1"/>
</dbReference>
<organism evidence="4 5">
    <name type="scientific">Tsukamurella asaccharolytica</name>
    <dbReference type="NCBI Taxonomy" id="2592067"/>
    <lineage>
        <taxon>Bacteria</taxon>
        <taxon>Bacillati</taxon>
        <taxon>Actinomycetota</taxon>
        <taxon>Actinomycetes</taxon>
        <taxon>Mycobacteriales</taxon>
        <taxon>Tsukamurellaceae</taxon>
        <taxon>Tsukamurella</taxon>
    </lineage>
</organism>
<keyword evidence="2" id="KW-0812">Transmembrane</keyword>
<dbReference type="Pfam" id="PF00990">
    <property type="entry name" value="GGDEF"/>
    <property type="match status" value="1"/>
</dbReference>
<dbReference type="Proteomes" id="UP000317291">
    <property type="component" value="Unassembled WGS sequence"/>
</dbReference>
<reference evidence="4 5" key="1">
    <citation type="submission" date="2019-06" db="EMBL/GenBank/DDBJ databases">
        <title>Tsukamurella conjunctivitidis sp. nov., Tsukamurella assacharolytica sp. nov. and Tsukamurella sputae sp. nov. isolated from patients with conjunctivitis, bacteraemia (lymphoma) and respiratory infection (sputum) in Hong Kong.</title>
        <authorList>
            <person name="Teng J.L.L."/>
            <person name="Lee H.H."/>
            <person name="Fong J.Y.H."/>
            <person name="Fok K.M.N."/>
            <person name="Lau S.K.P."/>
            <person name="Woo P.C.Y."/>
        </authorList>
    </citation>
    <scope>NUCLEOTIDE SEQUENCE [LARGE SCALE GENOMIC DNA]</scope>
    <source>
        <strain evidence="4 5">HKU71</strain>
    </source>
</reference>
<feature type="transmembrane region" description="Helical" evidence="2">
    <location>
        <begin position="76"/>
        <end position="93"/>
    </location>
</feature>
<evidence type="ECO:0000256" key="1">
    <source>
        <dbReference type="SAM" id="MobiDB-lite"/>
    </source>
</evidence>
<feature type="transmembrane region" description="Helical" evidence="2">
    <location>
        <begin position="136"/>
        <end position="161"/>
    </location>
</feature>
<feature type="transmembrane region" description="Helical" evidence="2">
    <location>
        <begin position="181"/>
        <end position="200"/>
    </location>
</feature>
<dbReference type="InterPro" id="IPR043128">
    <property type="entry name" value="Rev_trsase/Diguanyl_cyclase"/>
</dbReference>
<dbReference type="GO" id="GO:0052621">
    <property type="term" value="F:diguanylate cyclase activity"/>
    <property type="evidence" value="ECO:0007669"/>
    <property type="project" value="TreeGrafter"/>
</dbReference>
<protein>
    <submittedName>
        <fullName evidence="4">GGDEF domain-containing protein</fullName>
    </submittedName>
</protein>
<dbReference type="SMART" id="SM00267">
    <property type="entry name" value="GGDEF"/>
    <property type="match status" value="1"/>
</dbReference>
<name>A0A5C5RBS7_9ACTN</name>
<proteinExistence type="predicted"/>
<dbReference type="InterPro" id="IPR000160">
    <property type="entry name" value="GGDEF_dom"/>
</dbReference>
<evidence type="ECO:0000313" key="5">
    <source>
        <dbReference type="Proteomes" id="UP000317291"/>
    </source>
</evidence>
<evidence type="ECO:0000313" key="4">
    <source>
        <dbReference type="EMBL" id="TWS19974.1"/>
    </source>
</evidence>
<feature type="transmembrane region" description="Helical" evidence="2">
    <location>
        <begin position="105"/>
        <end position="124"/>
    </location>
</feature>
<dbReference type="PANTHER" id="PTHR45138:SF9">
    <property type="entry name" value="DIGUANYLATE CYCLASE DGCM-RELATED"/>
    <property type="match status" value="1"/>
</dbReference>
<dbReference type="NCBIfam" id="TIGR00254">
    <property type="entry name" value="GGDEF"/>
    <property type="match status" value="1"/>
</dbReference>
<gene>
    <name evidence="4" type="ORF">FK529_07460</name>
</gene>
<dbReference type="AlphaFoldDB" id="A0A5C5RBS7"/>
<feature type="transmembrane region" description="Helical" evidence="2">
    <location>
        <begin position="42"/>
        <end position="64"/>
    </location>
</feature>
<dbReference type="Gene3D" id="3.30.70.270">
    <property type="match status" value="1"/>
</dbReference>
<dbReference type="InterPro" id="IPR029787">
    <property type="entry name" value="Nucleotide_cyclase"/>
</dbReference>
<comment type="caution">
    <text evidence="4">The sequence shown here is derived from an EMBL/GenBank/DDBJ whole genome shotgun (WGS) entry which is preliminary data.</text>
</comment>
<dbReference type="EMBL" id="VIGW01000003">
    <property type="protein sequence ID" value="TWS19974.1"/>
    <property type="molecule type" value="Genomic_DNA"/>
</dbReference>
<keyword evidence="2" id="KW-1133">Transmembrane helix</keyword>
<dbReference type="CDD" id="cd01949">
    <property type="entry name" value="GGDEF"/>
    <property type="match status" value="1"/>
</dbReference>
<sequence>MTPKPGIRTMLRRLGDREAWRNAGIEEFATAQHWLRLQGGGLALRLAVGVLALMMVPLAVGILFSSGRPTTPGAMIAFLVATSCGGLLGIWWLRRSRPSAHDAIWFVAIADICVLVGCLSMYGVTRVSSTSHLGMLAMLTAFLLGWRMLLVHCLFSLFVLITTTVVAVTVDGLSLGEVYPVLAPALAVIFALPMMVQFVVEAGRKGIGTVVTERYRDDLTGLYNRIGFQATLRILSSRRRVGGVVAVIDLDGFKGYNDTHGHLAGDQRLTEVSRKIREALPNTLIARMGGDEFLVAALRPTRAESYLLIRDLSRLVSEDQPGPTIGASAGAIVTDRIVGDDLTRLVIEADRALYEAKADRSLRIVIRDHTSGTGATGAEDLAGGSREPGGEPPGPGT</sequence>
<evidence type="ECO:0000256" key="2">
    <source>
        <dbReference type="SAM" id="Phobius"/>
    </source>
</evidence>
<keyword evidence="2" id="KW-0472">Membrane</keyword>